<dbReference type="EMBL" id="JACIBS010000001">
    <property type="protein sequence ID" value="MBB3664576.1"/>
    <property type="molecule type" value="Genomic_DNA"/>
</dbReference>
<proteinExistence type="predicted"/>
<keyword evidence="2" id="KW-1185">Reference proteome</keyword>
<keyword evidence="1" id="KW-0413">Isomerase</keyword>
<dbReference type="GO" id="GO:0030638">
    <property type="term" value="P:polyketide metabolic process"/>
    <property type="evidence" value="ECO:0007669"/>
    <property type="project" value="InterPro"/>
</dbReference>
<dbReference type="Gene3D" id="3.10.450.50">
    <property type="match status" value="1"/>
</dbReference>
<evidence type="ECO:0000313" key="1">
    <source>
        <dbReference type="EMBL" id="MBB3664576.1"/>
    </source>
</evidence>
<dbReference type="PANTHER" id="PTHR38436:SF1">
    <property type="entry name" value="ESTER CYCLASE"/>
    <property type="match status" value="1"/>
</dbReference>
<dbReference type="PANTHER" id="PTHR38436">
    <property type="entry name" value="POLYKETIDE CYCLASE SNOAL-LIKE DOMAIN"/>
    <property type="match status" value="1"/>
</dbReference>
<dbReference type="GO" id="GO:0016853">
    <property type="term" value="F:isomerase activity"/>
    <property type="evidence" value="ECO:0007669"/>
    <property type="project" value="UniProtKB-KW"/>
</dbReference>
<accession>A0A839XX27</accession>
<evidence type="ECO:0000313" key="2">
    <source>
        <dbReference type="Proteomes" id="UP000564573"/>
    </source>
</evidence>
<gene>
    <name evidence="1" type="ORF">FB384_003480</name>
</gene>
<protein>
    <submittedName>
        <fullName evidence="1">Ketosteroid isomerase-like protein</fullName>
    </submittedName>
</protein>
<comment type="caution">
    <text evidence="1">The sequence shown here is derived from an EMBL/GenBank/DDBJ whole genome shotgun (WGS) entry which is preliminary data.</text>
</comment>
<dbReference type="Pfam" id="PF07366">
    <property type="entry name" value="SnoaL"/>
    <property type="match status" value="1"/>
</dbReference>
<reference evidence="1 2" key="1">
    <citation type="submission" date="2020-08" db="EMBL/GenBank/DDBJ databases">
        <title>Sequencing the genomes of 1000 actinobacteria strains.</title>
        <authorList>
            <person name="Klenk H.-P."/>
        </authorList>
    </citation>
    <scope>NUCLEOTIDE SEQUENCE [LARGE SCALE GENOMIC DNA]</scope>
    <source>
        <strain evidence="1 2">DSM 45267</strain>
    </source>
</reference>
<dbReference type="AlphaFoldDB" id="A0A839XX27"/>
<dbReference type="Proteomes" id="UP000564573">
    <property type="component" value="Unassembled WGS sequence"/>
</dbReference>
<dbReference type="RefSeq" id="WP_183784373.1">
    <property type="nucleotide sequence ID" value="NZ_JACIBS010000001.1"/>
</dbReference>
<dbReference type="InterPro" id="IPR032710">
    <property type="entry name" value="NTF2-like_dom_sf"/>
</dbReference>
<name>A0A839XX27_9PSEU</name>
<sequence>MSDKDAEVVAKLYEAWNSRDIGSWVDCFSPDATWTNLPTGEVHTGHDGMARNYHNWDGPFPDGKCAELTISGGFGLVVAEFTAIGTHTGTMATPDGCIEPTGRTLLVPFCDVHHLEAGRITETRRYWDQLTVSAQLGLS</sequence>
<dbReference type="SUPFAM" id="SSF54427">
    <property type="entry name" value="NTF2-like"/>
    <property type="match status" value="1"/>
</dbReference>
<dbReference type="InterPro" id="IPR009959">
    <property type="entry name" value="Cyclase_SnoaL-like"/>
</dbReference>
<organism evidence="1 2">
    <name type="scientific">Prauserella sediminis</name>
    <dbReference type="NCBI Taxonomy" id="577680"/>
    <lineage>
        <taxon>Bacteria</taxon>
        <taxon>Bacillati</taxon>
        <taxon>Actinomycetota</taxon>
        <taxon>Actinomycetes</taxon>
        <taxon>Pseudonocardiales</taxon>
        <taxon>Pseudonocardiaceae</taxon>
        <taxon>Prauserella</taxon>
        <taxon>Prauserella salsuginis group</taxon>
    </lineage>
</organism>